<dbReference type="AlphaFoldDB" id="A0ABD5XWV5"/>
<evidence type="ECO:0000256" key="1">
    <source>
        <dbReference type="PIRSR" id="PIRSR613078-1"/>
    </source>
</evidence>
<keyword evidence="5" id="KW-1185">Reference proteome</keyword>
<dbReference type="PIRSF" id="PIRSF000709">
    <property type="entry name" value="6PFK_2-Ptase"/>
    <property type="match status" value="1"/>
</dbReference>
<evidence type="ECO:0000313" key="5">
    <source>
        <dbReference type="Proteomes" id="UP001596432"/>
    </source>
</evidence>
<dbReference type="PANTHER" id="PTHR48100:SF1">
    <property type="entry name" value="HISTIDINE PHOSPHATASE FAMILY PROTEIN-RELATED"/>
    <property type="match status" value="1"/>
</dbReference>
<dbReference type="GO" id="GO:0016787">
    <property type="term" value="F:hydrolase activity"/>
    <property type="evidence" value="ECO:0007669"/>
    <property type="project" value="UniProtKB-KW"/>
</dbReference>
<evidence type="ECO:0000313" key="4">
    <source>
        <dbReference type="EMBL" id="MFC7139574.1"/>
    </source>
</evidence>
<reference evidence="4 5" key="1">
    <citation type="journal article" date="2019" name="Int. J. Syst. Evol. Microbiol.">
        <title>The Global Catalogue of Microorganisms (GCM) 10K type strain sequencing project: providing services to taxonomists for standard genome sequencing and annotation.</title>
        <authorList>
            <consortium name="The Broad Institute Genomics Platform"/>
            <consortium name="The Broad Institute Genome Sequencing Center for Infectious Disease"/>
            <person name="Wu L."/>
            <person name="Ma J."/>
        </authorList>
    </citation>
    <scope>NUCLEOTIDE SEQUENCE [LARGE SCALE GENOMIC DNA]</scope>
    <source>
        <strain evidence="4 5">XZYJT29</strain>
    </source>
</reference>
<feature type="active site" description="Tele-phosphohistidine intermediate" evidence="1">
    <location>
        <position position="9"/>
    </location>
</feature>
<dbReference type="InterPro" id="IPR029033">
    <property type="entry name" value="His_PPase_superfam"/>
</dbReference>
<dbReference type="GeneID" id="78819832"/>
<comment type="caution">
    <text evidence="4">The sequence shown here is derived from an EMBL/GenBank/DDBJ whole genome shotgun (WGS) entry which is preliminary data.</text>
</comment>
<evidence type="ECO:0000256" key="3">
    <source>
        <dbReference type="PIRSR" id="PIRSR613078-3"/>
    </source>
</evidence>
<dbReference type="CDD" id="cd07067">
    <property type="entry name" value="HP_PGM_like"/>
    <property type="match status" value="1"/>
</dbReference>
<dbReference type="PANTHER" id="PTHR48100">
    <property type="entry name" value="BROAD-SPECIFICITY PHOSPHATASE YOR283W-RELATED"/>
    <property type="match status" value="1"/>
</dbReference>
<dbReference type="EC" id="3.1.3.-" evidence="4"/>
<accession>A0ABD5XWV5</accession>
<dbReference type="RefSeq" id="WP_274325158.1">
    <property type="nucleotide sequence ID" value="NZ_CP118158.1"/>
</dbReference>
<dbReference type="InterPro" id="IPR013078">
    <property type="entry name" value="His_Pase_superF_clade-1"/>
</dbReference>
<proteinExistence type="predicted"/>
<organism evidence="4 5">
    <name type="scientific">Halosimplex aquaticum</name>
    <dbReference type="NCBI Taxonomy" id="3026162"/>
    <lineage>
        <taxon>Archaea</taxon>
        <taxon>Methanobacteriati</taxon>
        <taxon>Methanobacteriota</taxon>
        <taxon>Stenosarchaea group</taxon>
        <taxon>Halobacteria</taxon>
        <taxon>Halobacteriales</taxon>
        <taxon>Haloarculaceae</taxon>
        <taxon>Halosimplex</taxon>
    </lineage>
</organism>
<sequence>MGTVVFVRHGETAWNAENRAQGWAPTSLTERGHRQAEELADHLDEAYDFDRIVSSDIRRAKETARIVNERFDGDIEYDSAWREQDLGTLQGFRADALERQFPEYAVAEAGRTASKRTPESGECFEDMCDRIAGAWETIRESVDEETYLVVAHGGSIRIVLGEVMGMSIEEGVEHLTQDNCAVNVASVEDDEVAIDVENDTDYRRE</sequence>
<dbReference type="SUPFAM" id="SSF53254">
    <property type="entry name" value="Phosphoglycerate mutase-like"/>
    <property type="match status" value="1"/>
</dbReference>
<dbReference type="Gene3D" id="3.40.50.1240">
    <property type="entry name" value="Phosphoglycerate mutase-like"/>
    <property type="match status" value="1"/>
</dbReference>
<dbReference type="EMBL" id="JBHTAS010000001">
    <property type="protein sequence ID" value="MFC7139574.1"/>
    <property type="molecule type" value="Genomic_DNA"/>
</dbReference>
<feature type="binding site" evidence="2">
    <location>
        <begin position="8"/>
        <end position="15"/>
    </location>
    <ligand>
        <name>substrate</name>
    </ligand>
</feature>
<dbReference type="Pfam" id="PF00300">
    <property type="entry name" value="His_Phos_1"/>
    <property type="match status" value="1"/>
</dbReference>
<name>A0ABD5XWV5_9EURY</name>
<dbReference type="Proteomes" id="UP001596432">
    <property type="component" value="Unassembled WGS sequence"/>
</dbReference>
<keyword evidence="4" id="KW-0378">Hydrolase</keyword>
<feature type="binding site" evidence="2">
    <location>
        <position position="59"/>
    </location>
    <ligand>
        <name>substrate</name>
    </ligand>
</feature>
<feature type="active site" description="Proton donor/acceptor" evidence="1">
    <location>
        <position position="83"/>
    </location>
</feature>
<gene>
    <name evidence="4" type="ORF">ACFQMA_06950</name>
</gene>
<dbReference type="SMART" id="SM00855">
    <property type="entry name" value="PGAM"/>
    <property type="match status" value="1"/>
</dbReference>
<dbReference type="InterPro" id="IPR050275">
    <property type="entry name" value="PGM_Phosphatase"/>
</dbReference>
<evidence type="ECO:0000256" key="2">
    <source>
        <dbReference type="PIRSR" id="PIRSR613078-2"/>
    </source>
</evidence>
<feature type="site" description="Transition state stabilizer" evidence="3">
    <location>
        <position position="152"/>
    </location>
</feature>
<protein>
    <submittedName>
        <fullName evidence="4">Histidine phosphatase family protein</fullName>
        <ecNumber evidence="4">3.1.3.-</ecNumber>
    </submittedName>
</protein>